<dbReference type="eggNOG" id="ENOG502QUXN">
    <property type="taxonomic scope" value="Eukaryota"/>
</dbReference>
<name>C1MQI1_MICPC</name>
<dbReference type="Proteomes" id="UP000001876">
    <property type="component" value="Unassembled WGS sequence"/>
</dbReference>
<dbReference type="OrthoDB" id="10267139at2759"/>
<dbReference type="STRING" id="564608.C1MQI1"/>
<feature type="region of interest" description="Disordered" evidence="1">
    <location>
        <begin position="1"/>
        <end position="115"/>
    </location>
</feature>
<feature type="compositionally biased region" description="Basic and acidic residues" evidence="1">
    <location>
        <begin position="90"/>
        <end position="115"/>
    </location>
</feature>
<reference evidence="2 3" key="1">
    <citation type="journal article" date="2009" name="Science">
        <title>Green evolution and dynamic adaptations revealed by genomes of the marine picoeukaryotes Micromonas.</title>
        <authorList>
            <person name="Worden A.Z."/>
            <person name="Lee J.H."/>
            <person name="Mock T."/>
            <person name="Rouze P."/>
            <person name="Simmons M.P."/>
            <person name="Aerts A.L."/>
            <person name="Allen A.E."/>
            <person name="Cuvelier M.L."/>
            <person name="Derelle E."/>
            <person name="Everett M.V."/>
            <person name="Foulon E."/>
            <person name="Grimwood J."/>
            <person name="Gundlach H."/>
            <person name="Henrissat B."/>
            <person name="Napoli C."/>
            <person name="McDonald S.M."/>
            <person name="Parker M.S."/>
            <person name="Rombauts S."/>
            <person name="Salamov A."/>
            <person name="Von Dassow P."/>
            <person name="Badger J.H."/>
            <person name="Coutinho P.M."/>
            <person name="Demir E."/>
            <person name="Dubchak I."/>
            <person name="Gentemann C."/>
            <person name="Eikrem W."/>
            <person name="Gready J.E."/>
            <person name="John U."/>
            <person name="Lanier W."/>
            <person name="Lindquist E.A."/>
            <person name="Lucas S."/>
            <person name="Mayer K.F."/>
            <person name="Moreau H."/>
            <person name="Not F."/>
            <person name="Otillar R."/>
            <person name="Panaud O."/>
            <person name="Pangilinan J."/>
            <person name="Paulsen I."/>
            <person name="Piegu B."/>
            <person name="Poliakov A."/>
            <person name="Robbens S."/>
            <person name="Schmutz J."/>
            <person name="Toulza E."/>
            <person name="Wyss T."/>
            <person name="Zelensky A."/>
            <person name="Zhou K."/>
            <person name="Armbrust E.V."/>
            <person name="Bhattacharya D."/>
            <person name="Goodenough U.W."/>
            <person name="Van de Peer Y."/>
            <person name="Grigoriev I.V."/>
        </authorList>
    </citation>
    <scope>NUCLEOTIDE SEQUENCE [LARGE SCALE GENOMIC DNA]</scope>
    <source>
        <strain evidence="2 3">CCMP1545</strain>
    </source>
</reference>
<evidence type="ECO:0000313" key="2">
    <source>
        <dbReference type="EMBL" id="EEH57714.1"/>
    </source>
</evidence>
<dbReference type="EMBL" id="GG663738">
    <property type="protein sequence ID" value="EEH57714.1"/>
    <property type="molecule type" value="Genomic_DNA"/>
</dbReference>
<dbReference type="InterPro" id="IPR038136">
    <property type="entry name" value="CofD-like_dom_sf"/>
</dbReference>
<dbReference type="RefSeq" id="XP_003057763.1">
    <property type="nucleotide sequence ID" value="XM_003057717.1"/>
</dbReference>
<dbReference type="PANTHER" id="PTHR31240">
    <property type="entry name" value="MATERNAL EFFECT EMBRYO ARREST 18"/>
    <property type="match status" value="1"/>
</dbReference>
<evidence type="ECO:0000313" key="3">
    <source>
        <dbReference type="Proteomes" id="UP000001876"/>
    </source>
</evidence>
<feature type="compositionally biased region" description="Low complexity" evidence="1">
    <location>
        <begin position="11"/>
        <end position="28"/>
    </location>
</feature>
<dbReference type="SUPFAM" id="SSF142338">
    <property type="entry name" value="CofD-like"/>
    <property type="match status" value="1"/>
</dbReference>
<accession>C1MQI1</accession>
<dbReference type="Pfam" id="PF01933">
    <property type="entry name" value="CofD"/>
    <property type="match status" value="1"/>
</dbReference>
<dbReference type="KEGG" id="mpp:MICPUCDRAFT_57299"/>
<dbReference type="Gene3D" id="3.40.50.10680">
    <property type="entry name" value="CofD-like domains"/>
    <property type="match status" value="1"/>
</dbReference>
<protein>
    <submittedName>
        <fullName evidence="2">Predicted protein</fullName>
    </submittedName>
</protein>
<dbReference type="InterPro" id="IPR002882">
    <property type="entry name" value="CofD"/>
</dbReference>
<dbReference type="GeneID" id="9683568"/>
<dbReference type="PANTHER" id="PTHR31240:SF0">
    <property type="entry name" value="MATERNAL EFFECT EMBRYO ARREST 18"/>
    <property type="match status" value="1"/>
</dbReference>
<dbReference type="GO" id="GO:0043743">
    <property type="term" value="F:LPPG:FO 2-phospho-L-lactate transferase activity"/>
    <property type="evidence" value="ECO:0007669"/>
    <property type="project" value="InterPro"/>
</dbReference>
<sequence length="609" mass="65726">MRVAPMLRCGVASTSSSTRASSVAASPTPRRDDARNTTISRARRQRGISDSRASSRARAVDDRGASSRARAVETTSASTASVDLATSALKRGDAHEPGASRRGRDERARDREDDGIRHHEPALVCFTGGTAFNGIVDELLDLTSRVTHVLPVSDDGGSTAEIVRVLGGPAVGDLRSRCLRLSDESTGEARAVKELLAHRLHATDSAAAKAEWYRIQEGDHPLWGEISEPYADIIRSFLLYFHSQVTAAKVGSDGAFDFVNGSVGNFFFAGARMFFRSMEAAILLYSRVSRIPDESLVVPNILLPDNVRVALGAELVDGSTIRGQNEISHPAPDAKFFKKDAPSSAARALATSSEFWKGVIKSGALPDFTASEFWGGLQVSKDGHERVRDAIADGNYWSAGELLKSRLYDLTVRPLSVWDMDKAIAQEKYDDLDSPISRVFYLSTEDPTSVAAVYPNVNPTIVRQLERCDGIVYGLGSLYTSIVPSLILQGVGEAVAARKGPKVLILNGGPDRETGNMPASGVVTAVVDALNRAKDPDVSRRRSPAGATSEYVDVVIAPRGGGIPLDVDELYAMGVKRVVEVDAVKKNERGAEYDVQALIDELRRCFPRE</sequence>
<dbReference type="AlphaFoldDB" id="C1MQI1"/>
<dbReference type="OMA" id="SKDGHER"/>
<evidence type="ECO:0000256" key="1">
    <source>
        <dbReference type="SAM" id="MobiDB-lite"/>
    </source>
</evidence>
<keyword evidence="3" id="KW-1185">Reference proteome</keyword>
<gene>
    <name evidence="2" type="ORF">MICPUCDRAFT_57299</name>
</gene>
<proteinExistence type="predicted"/>
<organism evidence="3">
    <name type="scientific">Micromonas pusilla (strain CCMP1545)</name>
    <name type="common">Picoplanktonic green alga</name>
    <dbReference type="NCBI Taxonomy" id="564608"/>
    <lineage>
        <taxon>Eukaryota</taxon>
        <taxon>Viridiplantae</taxon>
        <taxon>Chlorophyta</taxon>
        <taxon>Mamiellophyceae</taxon>
        <taxon>Mamiellales</taxon>
        <taxon>Mamiellaceae</taxon>
        <taxon>Micromonas</taxon>
    </lineage>
</organism>